<protein>
    <submittedName>
        <fullName evidence="4">Uncharacterized protein</fullName>
    </submittedName>
</protein>
<dbReference type="PANTHER" id="PTHR43768:SF17">
    <property type="entry name" value="TREHALOSE-PHOSPHATE PHOSPHATASE F-RELATED"/>
    <property type="match status" value="1"/>
</dbReference>
<proteinExistence type="predicted"/>
<reference evidence="4" key="4">
    <citation type="submission" date="2019-03" db="UniProtKB">
        <authorList>
            <consortium name="EnsemblPlants"/>
        </authorList>
    </citation>
    <scope>IDENTIFICATION</scope>
</reference>
<sequence>TLVACQVFENLSESIKDIEGARMEDNKFCVSVHYRNVAPHVSLHLRVPFSFIYQKHFLF</sequence>
<dbReference type="Gramene" id="AET1Gv20532600.1">
    <property type="protein sequence ID" value="AET1Gv20532600.1"/>
    <property type="gene ID" value="AET1Gv20532600"/>
</dbReference>
<dbReference type="InterPro" id="IPR003337">
    <property type="entry name" value="Trehalose_PPase"/>
</dbReference>
<reference evidence="4" key="3">
    <citation type="journal article" date="2017" name="Nature">
        <title>Genome sequence of the progenitor of the wheat D genome Aegilops tauschii.</title>
        <authorList>
            <person name="Luo M.C."/>
            <person name="Gu Y.Q."/>
            <person name="Puiu D."/>
            <person name="Wang H."/>
            <person name="Twardziok S.O."/>
            <person name="Deal K.R."/>
            <person name="Huo N."/>
            <person name="Zhu T."/>
            <person name="Wang L."/>
            <person name="Wang Y."/>
            <person name="McGuire P.E."/>
            <person name="Liu S."/>
            <person name="Long H."/>
            <person name="Ramasamy R.K."/>
            <person name="Rodriguez J.C."/>
            <person name="Van S.L."/>
            <person name="Yuan L."/>
            <person name="Wang Z."/>
            <person name="Xia Z."/>
            <person name="Xiao L."/>
            <person name="Anderson O.D."/>
            <person name="Ouyang S."/>
            <person name="Liang Y."/>
            <person name="Zimin A.V."/>
            <person name="Pertea G."/>
            <person name="Qi P."/>
            <person name="Bennetzen J.L."/>
            <person name="Dai X."/>
            <person name="Dawson M.W."/>
            <person name="Muller H.G."/>
            <person name="Kugler K."/>
            <person name="Rivarola-Duarte L."/>
            <person name="Spannagl M."/>
            <person name="Mayer K.F.X."/>
            <person name="Lu F.H."/>
            <person name="Bevan M.W."/>
            <person name="Leroy P."/>
            <person name="Li P."/>
            <person name="You F.M."/>
            <person name="Sun Q."/>
            <person name="Liu Z."/>
            <person name="Lyons E."/>
            <person name="Wicker T."/>
            <person name="Salzberg S.L."/>
            <person name="Devos K.M."/>
            <person name="Dvorak J."/>
        </authorList>
    </citation>
    <scope>NUCLEOTIDE SEQUENCE [LARGE SCALE GENOMIC DNA]</scope>
    <source>
        <strain evidence="4">cv. AL8/78</strain>
    </source>
</reference>
<evidence type="ECO:0000256" key="2">
    <source>
        <dbReference type="ARBA" id="ARBA00001968"/>
    </source>
</evidence>
<dbReference type="Pfam" id="PF02358">
    <property type="entry name" value="Trehalose_PPase"/>
    <property type="match status" value="1"/>
</dbReference>
<keyword evidence="5" id="KW-1185">Reference proteome</keyword>
<dbReference type="Proteomes" id="UP000015105">
    <property type="component" value="Chromosome 1D"/>
</dbReference>
<dbReference type="EnsemblPlants" id="AET1Gv20532600.1">
    <property type="protein sequence ID" value="AET1Gv20532600.1"/>
    <property type="gene ID" value="AET1Gv20532600"/>
</dbReference>
<dbReference type="InterPro" id="IPR044651">
    <property type="entry name" value="OTSB-like"/>
</dbReference>
<name>A0A452YTU8_AEGTS</name>
<dbReference type="PANTHER" id="PTHR43768">
    <property type="entry name" value="TREHALOSE 6-PHOSPHATE PHOSPHATASE"/>
    <property type="match status" value="1"/>
</dbReference>
<comment type="catalytic activity">
    <reaction evidence="1">
        <text>alpha,alpha-trehalose 6-phosphate + H2O = alpha,alpha-trehalose + phosphate</text>
        <dbReference type="Rhea" id="RHEA:23420"/>
        <dbReference type="ChEBI" id="CHEBI:15377"/>
        <dbReference type="ChEBI" id="CHEBI:16551"/>
        <dbReference type="ChEBI" id="CHEBI:43474"/>
        <dbReference type="ChEBI" id="CHEBI:58429"/>
        <dbReference type="EC" id="3.1.3.12"/>
    </reaction>
</comment>
<organism evidence="4 5">
    <name type="scientific">Aegilops tauschii subsp. strangulata</name>
    <name type="common">Goatgrass</name>
    <dbReference type="NCBI Taxonomy" id="200361"/>
    <lineage>
        <taxon>Eukaryota</taxon>
        <taxon>Viridiplantae</taxon>
        <taxon>Streptophyta</taxon>
        <taxon>Embryophyta</taxon>
        <taxon>Tracheophyta</taxon>
        <taxon>Spermatophyta</taxon>
        <taxon>Magnoliopsida</taxon>
        <taxon>Liliopsida</taxon>
        <taxon>Poales</taxon>
        <taxon>Poaceae</taxon>
        <taxon>BOP clade</taxon>
        <taxon>Pooideae</taxon>
        <taxon>Triticodae</taxon>
        <taxon>Triticeae</taxon>
        <taxon>Triticinae</taxon>
        <taxon>Aegilops</taxon>
    </lineage>
</organism>
<keyword evidence="3" id="KW-0378">Hydrolase</keyword>
<evidence type="ECO:0000313" key="5">
    <source>
        <dbReference type="Proteomes" id="UP000015105"/>
    </source>
</evidence>
<evidence type="ECO:0000313" key="4">
    <source>
        <dbReference type="EnsemblPlants" id="AET1Gv20532600.1"/>
    </source>
</evidence>
<evidence type="ECO:0000256" key="1">
    <source>
        <dbReference type="ARBA" id="ARBA00000500"/>
    </source>
</evidence>
<reference evidence="5" key="2">
    <citation type="journal article" date="2017" name="Nat. Plants">
        <title>The Aegilops tauschii genome reveals multiple impacts of transposons.</title>
        <authorList>
            <person name="Zhao G."/>
            <person name="Zou C."/>
            <person name="Li K."/>
            <person name="Wang K."/>
            <person name="Li T."/>
            <person name="Gao L."/>
            <person name="Zhang X."/>
            <person name="Wang H."/>
            <person name="Yang Z."/>
            <person name="Liu X."/>
            <person name="Jiang W."/>
            <person name="Mao L."/>
            <person name="Kong X."/>
            <person name="Jiao Y."/>
            <person name="Jia J."/>
        </authorList>
    </citation>
    <scope>NUCLEOTIDE SEQUENCE [LARGE SCALE GENOMIC DNA]</scope>
    <source>
        <strain evidence="5">cv. AL8/78</strain>
    </source>
</reference>
<evidence type="ECO:0000256" key="3">
    <source>
        <dbReference type="ARBA" id="ARBA00022801"/>
    </source>
</evidence>
<dbReference type="GO" id="GO:0005992">
    <property type="term" value="P:trehalose biosynthetic process"/>
    <property type="evidence" value="ECO:0007669"/>
    <property type="project" value="InterPro"/>
</dbReference>
<reference evidence="4" key="5">
    <citation type="journal article" date="2021" name="G3 (Bethesda)">
        <title>Aegilops tauschii genome assembly Aet v5.0 features greater sequence contiguity and improved annotation.</title>
        <authorList>
            <person name="Wang L."/>
            <person name="Zhu T."/>
            <person name="Rodriguez J.C."/>
            <person name="Deal K.R."/>
            <person name="Dubcovsky J."/>
            <person name="McGuire P.E."/>
            <person name="Lux T."/>
            <person name="Spannagl M."/>
            <person name="Mayer K.F.X."/>
            <person name="Baldrich P."/>
            <person name="Meyers B.C."/>
            <person name="Huo N."/>
            <person name="Gu Y.Q."/>
            <person name="Zhou H."/>
            <person name="Devos K.M."/>
            <person name="Bennetzen J.L."/>
            <person name="Unver T."/>
            <person name="Budak H."/>
            <person name="Gulick P.J."/>
            <person name="Galiba G."/>
            <person name="Kalapos B."/>
            <person name="Nelson D.R."/>
            <person name="Li P."/>
            <person name="You F.M."/>
            <person name="Luo M.C."/>
            <person name="Dvorak J."/>
        </authorList>
    </citation>
    <scope>NUCLEOTIDE SEQUENCE [LARGE SCALE GENOMIC DNA]</scope>
    <source>
        <strain evidence="4">cv. AL8/78</strain>
    </source>
</reference>
<dbReference type="AlphaFoldDB" id="A0A452YTU8"/>
<accession>A0A452YTU8</accession>
<comment type="cofactor">
    <cofactor evidence="2">
        <name>a divalent metal cation</name>
        <dbReference type="ChEBI" id="CHEBI:60240"/>
    </cofactor>
</comment>
<reference evidence="5" key="1">
    <citation type="journal article" date="2014" name="Science">
        <title>Ancient hybridizations among the ancestral genomes of bread wheat.</title>
        <authorList>
            <consortium name="International Wheat Genome Sequencing Consortium,"/>
            <person name="Marcussen T."/>
            <person name="Sandve S.R."/>
            <person name="Heier L."/>
            <person name="Spannagl M."/>
            <person name="Pfeifer M."/>
            <person name="Jakobsen K.S."/>
            <person name="Wulff B.B."/>
            <person name="Steuernagel B."/>
            <person name="Mayer K.F."/>
            <person name="Olsen O.A."/>
        </authorList>
    </citation>
    <scope>NUCLEOTIDE SEQUENCE [LARGE SCALE GENOMIC DNA]</scope>
    <source>
        <strain evidence="5">cv. AL8/78</strain>
    </source>
</reference>
<dbReference type="GO" id="GO:0004805">
    <property type="term" value="F:trehalose-phosphatase activity"/>
    <property type="evidence" value="ECO:0007669"/>
    <property type="project" value="UniProtKB-EC"/>
</dbReference>